<evidence type="ECO:0000256" key="1">
    <source>
        <dbReference type="SAM" id="Phobius"/>
    </source>
</evidence>
<name>A0AA35XLB6_GEOBA</name>
<dbReference type="EMBL" id="CASHTH010004436">
    <property type="protein sequence ID" value="CAI8057311.1"/>
    <property type="molecule type" value="Genomic_DNA"/>
</dbReference>
<comment type="caution">
    <text evidence="2">The sequence shown here is derived from an EMBL/GenBank/DDBJ whole genome shotgun (WGS) entry which is preliminary data.</text>
</comment>
<evidence type="ECO:0000313" key="3">
    <source>
        <dbReference type="Proteomes" id="UP001174909"/>
    </source>
</evidence>
<keyword evidence="1" id="KW-1133">Transmembrane helix</keyword>
<keyword evidence="1" id="KW-0472">Membrane</keyword>
<organism evidence="2 3">
    <name type="scientific">Geodia barretti</name>
    <name type="common">Barrett's horny sponge</name>
    <dbReference type="NCBI Taxonomy" id="519541"/>
    <lineage>
        <taxon>Eukaryota</taxon>
        <taxon>Metazoa</taxon>
        <taxon>Porifera</taxon>
        <taxon>Demospongiae</taxon>
        <taxon>Heteroscleromorpha</taxon>
        <taxon>Tetractinellida</taxon>
        <taxon>Astrophorina</taxon>
        <taxon>Geodiidae</taxon>
        <taxon>Geodia</taxon>
    </lineage>
</organism>
<keyword evidence="3" id="KW-1185">Reference proteome</keyword>
<sequence length="165" mass="17468">STLAISPLAITDAGQYNCEVIAYSSSPYIIASEPGVSPRLNLTVQSVEQNMNDTATTTPDSGSAVFSLSPPAIAATVVATIITFVTIVTMSLLVRNHRRKSSTSKKRETVKMEVSKNEAYGMVEQSGKGAYTAGTLPDYVNDVYDVVAEPVTTLTIAQTKTGQEG</sequence>
<evidence type="ECO:0000313" key="2">
    <source>
        <dbReference type="EMBL" id="CAI8057311.1"/>
    </source>
</evidence>
<dbReference type="AlphaFoldDB" id="A0AA35XLB6"/>
<protein>
    <submittedName>
        <fullName evidence="2">Uncharacterized protein</fullName>
    </submittedName>
</protein>
<feature type="non-terminal residue" evidence="2">
    <location>
        <position position="165"/>
    </location>
</feature>
<gene>
    <name evidence="2" type="ORF">GBAR_LOCUS31237</name>
</gene>
<reference evidence="2" key="1">
    <citation type="submission" date="2023-03" db="EMBL/GenBank/DDBJ databases">
        <authorList>
            <person name="Steffen K."/>
            <person name="Cardenas P."/>
        </authorList>
    </citation>
    <scope>NUCLEOTIDE SEQUENCE</scope>
</reference>
<accession>A0AA35XLB6</accession>
<dbReference type="Proteomes" id="UP001174909">
    <property type="component" value="Unassembled WGS sequence"/>
</dbReference>
<feature type="transmembrane region" description="Helical" evidence="1">
    <location>
        <begin position="72"/>
        <end position="94"/>
    </location>
</feature>
<keyword evidence="1" id="KW-0812">Transmembrane</keyword>
<proteinExistence type="predicted"/>
<feature type="non-terminal residue" evidence="2">
    <location>
        <position position="1"/>
    </location>
</feature>